<gene>
    <name evidence="1" type="ORF">J2Z42_000855</name>
</gene>
<dbReference type="EMBL" id="JAGGLM010000003">
    <property type="protein sequence ID" value="MBP2032190.1"/>
    <property type="molecule type" value="Genomic_DNA"/>
</dbReference>
<dbReference type="InterPro" id="IPR027417">
    <property type="entry name" value="P-loop_NTPase"/>
</dbReference>
<keyword evidence="2" id="KW-1185">Reference proteome</keyword>
<sequence length="392" mass="44738">MKFNFRKKDYYICPYCFSKHDLNEVNFLCANDPEVCSNAKNRIPIKPRIDDNKNKMLDLVFCNECGKETNIKICPSCKSELPNSIGEYDNLIFTVVGDRGAGKSHYIAVLINKLMNEISSNFNYSFSAANDETISKYRRDFFNAIFRKGETIDSTRSAKIEPCVKQPLIYNFTFKGNNIIESFVKSKLKNNAATIAFFDTSGEDLNSEEAMKTFDKYIYSSSGIIFLIDPLQMRSVRQKLSKDIEAVDEDREIEDLLSRTVNLIRKGNGIKIDKPIDIPVAVALSKIDTIKPLIDQSKFINYSGGRVNKGYFDLSDFEDISETVEALLRSWGGENFVNQLNSNFKNHAYFALTALGSSPCDNRISEITPHRVEDPFLWLLYKYKLINGGRRK</sequence>
<dbReference type="SUPFAM" id="SSF52540">
    <property type="entry name" value="P-loop containing nucleoside triphosphate hydrolases"/>
    <property type="match status" value="1"/>
</dbReference>
<proteinExistence type="predicted"/>
<name>A0ABS4KQ75_9CLOT</name>
<comment type="caution">
    <text evidence="1">The sequence shown here is derived from an EMBL/GenBank/DDBJ whole genome shotgun (WGS) entry which is preliminary data.</text>
</comment>
<accession>A0ABS4KQ75</accession>
<dbReference type="Proteomes" id="UP001519307">
    <property type="component" value="Unassembled WGS sequence"/>
</dbReference>
<protein>
    <submittedName>
        <fullName evidence="1">GTPase SAR1 family protein</fullName>
    </submittedName>
</protein>
<dbReference type="RefSeq" id="WP_209701119.1">
    <property type="nucleotide sequence ID" value="NZ_JAGGLM010000003.1"/>
</dbReference>
<dbReference type="Gene3D" id="3.40.50.300">
    <property type="entry name" value="P-loop containing nucleotide triphosphate hydrolases"/>
    <property type="match status" value="1"/>
</dbReference>
<organism evidence="1 2">
    <name type="scientific">Clostridium algifaecis</name>
    <dbReference type="NCBI Taxonomy" id="1472040"/>
    <lineage>
        <taxon>Bacteria</taxon>
        <taxon>Bacillati</taxon>
        <taxon>Bacillota</taxon>
        <taxon>Clostridia</taxon>
        <taxon>Eubacteriales</taxon>
        <taxon>Clostridiaceae</taxon>
        <taxon>Clostridium</taxon>
    </lineage>
</organism>
<reference evidence="1 2" key="1">
    <citation type="submission" date="2021-03" db="EMBL/GenBank/DDBJ databases">
        <title>Genomic Encyclopedia of Type Strains, Phase IV (KMG-IV): sequencing the most valuable type-strain genomes for metagenomic binning, comparative biology and taxonomic classification.</title>
        <authorList>
            <person name="Goeker M."/>
        </authorList>
    </citation>
    <scope>NUCLEOTIDE SEQUENCE [LARGE SCALE GENOMIC DNA]</scope>
    <source>
        <strain evidence="1 2">DSM 28783</strain>
    </source>
</reference>
<evidence type="ECO:0000313" key="2">
    <source>
        <dbReference type="Proteomes" id="UP001519307"/>
    </source>
</evidence>
<evidence type="ECO:0000313" key="1">
    <source>
        <dbReference type="EMBL" id="MBP2032190.1"/>
    </source>
</evidence>